<accession>A0AAJ2UKT1</accession>
<dbReference type="EMBL" id="JARAWN010000056">
    <property type="protein sequence ID" value="MDX3130603.1"/>
    <property type="molecule type" value="Genomic_DNA"/>
</dbReference>
<evidence type="ECO:0000313" key="1">
    <source>
        <dbReference type="EMBL" id="MDX3130603.1"/>
    </source>
</evidence>
<dbReference type="Proteomes" id="UP001273589">
    <property type="component" value="Unassembled WGS sequence"/>
</dbReference>
<organism evidence="1 2">
    <name type="scientific">Streptomyces europaeiscabiei</name>
    <dbReference type="NCBI Taxonomy" id="146819"/>
    <lineage>
        <taxon>Bacteria</taxon>
        <taxon>Bacillati</taxon>
        <taxon>Actinomycetota</taxon>
        <taxon>Actinomycetes</taxon>
        <taxon>Kitasatosporales</taxon>
        <taxon>Streptomycetaceae</taxon>
        <taxon>Streptomyces</taxon>
    </lineage>
</organism>
<gene>
    <name evidence="1" type="ORF">PV367_12545</name>
</gene>
<name>A0AAJ2UKT1_9ACTN</name>
<reference evidence="1" key="1">
    <citation type="journal article" date="2023" name="Microb. Genom.">
        <title>Mesoterricola silvestris gen. nov., sp. nov., Mesoterricola sediminis sp. nov., Geothrix oryzae sp. nov., Geothrix edaphica sp. nov., Geothrix rubra sp. nov., and Geothrix limicola sp. nov., six novel members of Acidobacteriota isolated from soils.</title>
        <authorList>
            <person name="Weisberg A.J."/>
            <person name="Pearce E."/>
            <person name="Kramer C.G."/>
            <person name="Chang J.H."/>
            <person name="Clarke C.R."/>
        </authorList>
    </citation>
    <scope>NUCLEOTIDE SEQUENCE</scope>
    <source>
        <strain evidence="1">ND06-05F</strain>
    </source>
</reference>
<dbReference type="AlphaFoldDB" id="A0AAJ2UKT1"/>
<comment type="caution">
    <text evidence="1">The sequence shown here is derived from an EMBL/GenBank/DDBJ whole genome shotgun (WGS) entry which is preliminary data.</text>
</comment>
<dbReference type="RefSeq" id="WP_319691343.1">
    <property type="nucleotide sequence ID" value="NZ_JARAWN010000056.1"/>
</dbReference>
<sequence length="88" mass="9392">MITSIATTDATVTDAEMTEPVHHMLAARDLLPAEHFLDSGYASAELIVGMKKNFGVTLATPVLMNSSPQARAGAGFDRTAFRILIVSE</sequence>
<evidence type="ECO:0000313" key="2">
    <source>
        <dbReference type="Proteomes" id="UP001273589"/>
    </source>
</evidence>
<proteinExistence type="predicted"/>
<protein>
    <submittedName>
        <fullName evidence="1">Uncharacterized protein</fullName>
    </submittedName>
</protein>